<evidence type="ECO:0000313" key="2">
    <source>
        <dbReference type="EMBL" id="VFK16802.1"/>
    </source>
</evidence>
<sequence length="73" mass="8121">MRPIANDYGQHPNFDASRAPENTNGTTSSITYVDERGSKALRHPRPLCNFSSTIDMSARMFVVGRRVLPIVIS</sequence>
<accession>A0A450WIF3</accession>
<organism evidence="2">
    <name type="scientific">Candidatus Kentrum sp. LFY</name>
    <dbReference type="NCBI Taxonomy" id="2126342"/>
    <lineage>
        <taxon>Bacteria</taxon>
        <taxon>Pseudomonadati</taxon>
        <taxon>Pseudomonadota</taxon>
        <taxon>Gammaproteobacteria</taxon>
        <taxon>Candidatus Kentrum</taxon>
    </lineage>
</organism>
<name>A0A450WIF3_9GAMM</name>
<feature type="region of interest" description="Disordered" evidence="1">
    <location>
        <begin position="1"/>
        <end position="30"/>
    </location>
</feature>
<evidence type="ECO:0000256" key="1">
    <source>
        <dbReference type="SAM" id="MobiDB-lite"/>
    </source>
</evidence>
<proteinExistence type="predicted"/>
<reference evidence="2" key="1">
    <citation type="submission" date="2019-02" db="EMBL/GenBank/DDBJ databases">
        <authorList>
            <person name="Gruber-Vodicka R. H."/>
            <person name="Seah K. B. B."/>
        </authorList>
    </citation>
    <scope>NUCLEOTIDE SEQUENCE</scope>
    <source>
        <strain evidence="2">BECK_BY7</strain>
    </source>
</reference>
<dbReference type="AlphaFoldDB" id="A0A450WIF3"/>
<gene>
    <name evidence="2" type="ORF">BECKLFY1418C_GA0070996_10263</name>
</gene>
<feature type="compositionally biased region" description="Polar residues" evidence="1">
    <location>
        <begin position="20"/>
        <end position="30"/>
    </location>
</feature>
<protein>
    <submittedName>
        <fullName evidence="2">Uncharacterized protein</fullName>
    </submittedName>
</protein>
<dbReference type="EMBL" id="CAADFN010000026">
    <property type="protein sequence ID" value="VFK16802.1"/>
    <property type="molecule type" value="Genomic_DNA"/>
</dbReference>